<dbReference type="PANTHER" id="PTHR13847">
    <property type="entry name" value="SARCOSINE DEHYDROGENASE-RELATED"/>
    <property type="match status" value="1"/>
</dbReference>
<dbReference type="InterPro" id="IPR038010">
    <property type="entry name" value="YhfW_C"/>
</dbReference>
<evidence type="ECO:0000259" key="7">
    <source>
        <dbReference type="PROSITE" id="PS51296"/>
    </source>
</evidence>
<organism evidence="8 9">
    <name type="scientific">Siminovitchia thermophila</name>
    <dbReference type="NCBI Taxonomy" id="1245522"/>
    <lineage>
        <taxon>Bacteria</taxon>
        <taxon>Bacillati</taxon>
        <taxon>Bacillota</taxon>
        <taxon>Bacilli</taxon>
        <taxon>Bacillales</taxon>
        <taxon>Bacillaceae</taxon>
        <taxon>Siminovitchia</taxon>
    </lineage>
</organism>
<dbReference type="Gene3D" id="3.50.50.60">
    <property type="entry name" value="FAD/NAD(P)-binding domain"/>
    <property type="match status" value="1"/>
</dbReference>
<dbReference type="Proteomes" id="UP000823485">
    <property type="component" value="Unassembled WGS sequence"/>
</dbReference>
<dbReference type="PROSITE" id="PS51296">
    <property type="entry name" value="RIESKE"/>
    <property type="match status" value="1"/>
</dbReference>
<keyword evidence="4" id="KW-0411">Iron-sulfur</keyword>
<proteinExistence type="predicted"/>
<protein>
    <submittedName>
        <fullName evidence="8">Glycine/D-amino acid oxidase-like deaminating enzyme/nitrite reductase/ring-hydroxylating ferredoxin subunit</fullName>
    </submittedName>
</protein>
<dbReference type="SUPFAM" id="SSF51905">
    <property type="entry name" value="FAD/NAD(P)-binding domain"/>
    <property type="match status" value="1"/>
</dbReference>
<dbReference type="InterPro" id="IPR036922">
    <property type="entry name" value="Rieske_2Fe-2S_sf"/>
</dbReference>
<keyword evidence="1" id="KW-0001">2Fe-2S</keyword>
<dbReference type="PRINTS" id="PR00162">
    <property type="entry name" value="RIESKE"/>
</dbReference>
<dbReference type="InterPro" id="IPR006076">
    <property type="entry name" value="FAD-dep_OxRdtase"/>
</dbReference>
<dbReference type="Pfam" id="PF00355">
    <property type="entry name" value="Rieske"/>
    <property type="match status" value="1"/>
</dbReference>
<comment type="caution">
    <text evidence="8">The sequence shown here is derived from an EMBL/GenBank/DDBJ whole genome shotgun (WGS) entry which is preliminary data.</text>
</comment>
<evidence type="ECO:0000256" key="2">
    <source>
        <dbReference type="ARBA" id="ARBA00022723"/>
    </source>
</evidence>
<dbReference type="EMBL" id="JAFBFH010000049">
    <property type="protein sequence ID" value="MBM7717457.1"/>
    <property type="molecule type" value="Genomic_DNA"/>
</dbReference>
<evidence type="ECO:0000313" key="8">
    <source>
        <dbReference type="EMBL" id="MBM7717457.1"/>
    </source>
</evidence>
<dbReference type="Gene3D" id="2.102.10.10">
    <property type="entry name" value="Rieske [2Fe-2S] iron-sulphur domain"/>
    <property type="match status" value="1"/>
</dbReference>
<dbReference type="Gene3D" id="3.30.9.10">
    <property type="entry name" value="D-Amino Acid Oxidase, subunit A, domain 2"/>
    <property type="match status" value="1"/>
</dbReference>
<evidence type="ECO:0000256" key="4">
    <source>
        <dbReference type="ARBA" id="ARBA00023014"/>
    </source>
</evidence>
<dbReference type="SUPFAM" id="SSF50022">
    <property type="entry name" value="ISP domain"/>
    <property type="match status" value="1"/>
</dbReference>
<accession>A0ABS2RCS5</accession>
<reference evidence="8 9" key="1">
    <citation type="submission" date="2021-01" db="EMBL/GenBank/DDBJ databases">
        <title>Genomic Encyclopedia of Type Strains, Phase IV (KMG-IV): sequencing the most valuable type-strain genomes for metagenomic binning, comparative biology and taxonomic classification.</title>
        <authorList>
            <person name="Goeker M."/>
        </authorList>
    </citation>
    <scope>NUCLEOTIDE SEQUENCE [LARGE SCALE GENOMIC DNA]</scope>
    <source>
        <strain evidence="8 9">DSM 105453</strain>
    </source>
</reference>
<dbReference type="InterPro" id="IPR005805">
    <property type="entry name" value="Rieske_Fe-S_prot_C"/>
</dbReference>
<keyword evidence="5" id="KW-1015">Disulfide bond</keyword>
<evidence type="ECO:0000313" key="9">
    <source>
        <dbReference type="Proteomes" id="UP000823485"/>
    </source>
</evidence>
<evidence type="ECO:0000256" key="6">
    <source>
        <dbReference type="SAM" id="MobiDB-lite"/>
    </source>
</evidence>
<evidence type="ECO:0000256" key="3">
    <source>
        <dbReference type="ARBA" id="ARBA00023004"/>
    </source>
</evidence>
<evidence type="ECO:0000256" key="1">
    <source>
        <dbReference type="ARBA" id="ARBA00022714"/>
    </source>
</evidence>
<keyword evidence="2" id="KW-0479">Metal-binding</keyword>
<name>A0ABS2RCS5_9BACI</name>
<keyword evidence="3" id="KW-0408">Iron</keyword>
<feature type="domain" description="Rieske" evidence="7">
    <location>
        <begin position="425"/>
        <end position="518"/>
    </location>
</feature>
<dbReference type="RefSeq" id="WP_077113037.1">
    <property type="nucleotide sequence ID" value="NZ_JAFBFH010000049.1"/>
</dbReference>
<gene>
    <name evidence="8" type="ORF">JOC94_004485</name>
</gene>
<feature type="region of interest" description="Disordered" evidence="6">
    <location>
        <begin position="496"/>
        <end position="518"/>
    </location>
</feature>
<evidence type="ECO:0000256" key="5">
    <source>
        <dbReference type="ARBA" id="ARBA00023157"/>
    </source>
</evidence>
<keyword evidence="9" id="KW-1185">Reference proteome</keyword>
<dbReference type="InterPro" id="IPR036188">
    <property type="entry name" value="FAD/NAD-bd_sf"/>
</dbReference>
<dbReference type="InterPro" id="IPR017941">
    <property type="entry name" value="Rieske_2Fe-2S"/>
</dbReference>
<dbReference type="PANTHER" id="PTHR13847:SF274">
    <property type="entry name" value="RIESKE 2FE-2S IRON-SULFUR PROTEIN YHFW-RELATED"/>
    <property type="match status" value="1"/>
</dbReference>
<dbReference type="Pfam" id="PF01266">
    <property type="entry name" value="DAO"/>
    <property type="match status" value="1"/>
</dbReference>
<dbReference type="CDD" id="cd03477">
    <property type="entry name" value="Rieske_YhfW_C"/>
    <property type="match status" value="1"/>
</dbReference>
<sequence>MNEGKKGLNIPKDPKSFWVDSTNIPSYPQLEHDMSVEVAVIGGGITGITTAHLLAEEGFQVALFESTRLMNGTTGHTTAKVTAQHELIYDELISHFGQSGAKLYFEANMEAAHFIENYIRKHQIDCDYKKEDAYVYATKESERQKLEKEAKAYEKLGIEGGIVDKIPLPVQTSGAIVMKNQAQFHPLKYLIHLVQNLEKKGVQIFEQTVAMRMEQDNPLVIRMKNNTKVQAKYVVSASHFPFHDGKGYFARLFPDRSYVLAVRPEVSFPGGMYITAGKPTRSFRSVTINGEEMLLVIGENHKTGQGIPEKDHYEALKQEAMNVFQAKEILYKWSAQDLITPDKVPYIGRVSQTQPNMFIATGFRKWGMAHGTLSGFIIRDLIMGKENRYEHLYTPSRFKADPSLKKIIKENINVAGQLVGGKLELPDKEIKDIQSGEGAAISIKGKRAGAYKTPDGKLYVVDTTCTHMGCEVNWNSAETTWDCPCHGSRFSYDGQVLEGPADQPLPQIDPQKSDHTSS</sequence>